<evidence type="ECO:0000259" key="8">
    <source>
        <dbReference type="Pfam" id="PF09335"/>
    </source>
</evidence>
<feature type="domain" description="VTT" evidence="8">
    <location>
        <begin position="56"/>
        <end position="183"/>
    </location>
</feature>
<comment type="caution">
    <text evidence="9">The sequence shown here is derived from an EMBL/GenBank/DDBJ whole genome shotgun (WGS) entry which is preliminary data.</text>
</comment>
<dbReference type="InterPro" id="IPR032816">
    <property type="entry name" value="VTT_dom"/>
</dbReference>
<dbReference type="RefSeq" id="WP_229661326.1">
    <property type="nucleotide sequence ID" value="NZ_BMMQ01000010.1"/>
</dbReference>
<evidence type="ECO:0000256" key="6">
    <source>
        <dbReference type="ARBA" id="ARBA00023136"/>
    </source>
</evidence>
<dbReference type="Proteomes" id="UP000638043">
    <property type="component" value="Unassembled WGS sequence"/>
</dbReference>
<protein>
    <recommendedName>
        <fullName evidence="8">VTT domain-containing protein</fullName>
    </recommendedName>
</protein>
<evidence type="ECO:0000256" key="2">
    <source>
        <dbReference type="ARBA" id="ARBA00010792"/>
    </source>
</evidence>
<dbReference type="EMBL" id="BMMQ01000010">
    <property type="protein sequence ID" value="GGO66765.1"/>
    <property type="molecule type" value="Genomic_DNA"/>
</dbReference>
<keyword evidence="10" id="KW-1185">Reference proteome</keyword>
<sequence>MNHRRLTDILAAATDAAPEQQSWLGALVEWAVSLMDLIGPIGVGIAIAFENIFPPIPSEAILPAAGFAAHQGAFGVVPAIAWATAGSLVGALALYLIGMLVGVARLRWLFDKIPLLRAEDIDKTVAWFTRHGSAAVFFGRFLPIFRSLISIPAGVVRMPIWRFLLYTGLGSLIWNTVFIMIGWFLGSAWHVVEEYMGIAQNVVIVVVAALLVWFVVARVRQIRRERETEA</sequence>
<dbReference type="PANTHER" id="PTHR42709">
    <property type="entry name" value="ALKALINE PHOSPHATASE LIKE PROTEIN"/>
    <property type="match status" value="1"/>
</dbReference>
<evidence type="ECO:0000256" key="7">
    <source>
        <dbReference type="SAM" id="Phobius"/>
    </source>
</evidence>
<evidence type="ECO:0000256" key="3">
    <source>
        <dbReference type="ARBA" id="ARBA00022475"/>
    </source>
</evidence>
<accession>A0ABQ2N4D9</accession>
<evidence type="ECO:0000256" key="4">
    <source>
        <dbReference type="ARBA" id="ARBA00022692"/>
    </source>
</evidence>
<comment type="similarity">
    <text evidence="2">Belongs to the DedA family.</text>
</comment>
<dbReference type="PANTHER" id="PTHR42709:SF6">
    <property type="entry name" value="UNDECAPRENYL PHOSPHATE TRANSPORTER A"/>
    <property type="match status" value="1"/>
</dbReference>
<feature type="transmembrane region" description="Helical" evidence="7">
    <location>
        <begin position="163"/>
        <end position="186"/>
    </location>
</feature>
<dbReference type="InterPro" id="IPR051311">
    <property type="entry name" value="DedA_domain"/>
</dbReference>
<comment type="subcellular location">
    <subcellularLocation>
        <location evidence="1">Cell membrane</location>
        <topology evidence="1">Multi-pass membrane protein</topology>
    </subcellularLocation>
</comment>
<evidence type="ECO:0000256" key="1">
    <source>
        <dbReference type="ARBA" id="ARBA00004651"/>
    </source>
</evidence>
<reference evidence="10" key="1">
    <citation type="journal article" date="2019" name="Int. J. Syst. Evol. Microbiol.">
        <title>The Global Catalogue of Microorganisms (GCM) 10K type strain sequencing project: providing services to taxonomists for standard genome sequencing and annotation.</title>
        <authorList>
            <consortium name="The Broad Institute Genomics Platform"/>
            <consortium name="The Broad Institute Genome Sequencing Center for Infectious Disease"/>
            <person name="Wu L."/>
            <person name="Ma J."/>
        </authorList>
    </citation>
    <scope>NUCLEOTIDE SEQUENCE [LARGE SCALE GENOMIC DNA]</scope>
    <source>
        <strain evidence="10">CGMCC 4.7181</strain>
    </source>
</reference>
<keyword evidence="4 7" id="KW-0812">Transmembrane</keyword>
<evidence type="ECO:0000313" key="10">
    <source>
        <dbReference type="Proteomes" id="UP000638043"/>
    </source>
</evidence>
<gene>
    <name evidence="9" type="ORF">GCM10010910_26950</name>
</gene>
<feature type="transmembrane region" description="Helical" evidence="7">
    <location>
        <begin position="88"/>
        <end position="108"/>
    </location>
</feature>
<feature type="transmembrane region" description="Helical" evidence="7">
    <location>
        <begin position="30"/>
        <end position="49"/>
    </location>
</feature>
<name>A0ABQ2N4D9_9MICO</name>
<proteinExistence type="inferred from homology"/>
<dbReference type="Pfam" id="PF09335">
    <property type="entry name" value="VTT_dom"/>
    <property type="match status" value="1"/>
</dbReference>
<feature type="transmembrane region" description="Helical" evidence="7">
    <location>
        <begin position="198"/>
        <end position="216"/>
    </location>
</feature>
<keyword evidence="3" id="KW-1003">Cell membrane</keyword>
<evidence type="ECO:0000313" key="9">
    <source>
        <dbReference type="EMBL" id="GGO66765.1"/>
    </source>
</evidence>
<evidence type="ECO:0000256" key="5">
    <source>
        <dbReference type="ARBA" id="ARBA00022989"/>
    </source>
</evidence>
<organism evidence="9 10">
    <name type="scientific">Microbacterium nanhaiense</name>
    <dbReference type="NCBI Taxonomy" id="1301026"/>
    <lineage>
        <taxon>Bacteria</taxon>
        <taxon>Bacillati</taxon>
        <taxon>Actinomycetota</taxon>
        <taxon>Actinomycetes</taxon>
        <taxon>Micrococcales</taxon>
        <taxon>Microbacteriaceae</taxon>
        <taxon>Microbacterium</taxon>
    </lineage>
</organism>
<keyword evidence="6 7" id="KW-0472">Membrane</keyword>
<keyword evidence="5 7" id="KW-1133">Transmembrane helix</keyword>